<evidence type="ECO:0000313" key="2">
    <source>
        <dbReference type="Proteomes" id="UP000657918"/>
    </source>
</evidence>
<comment type="caution">
    <text evidence="1">The sequence shown here is derived from an EMBL/GenBank/DDBJ whole genome shotgun (WGS) entry which is preliminary data.</text>
</comment>
<dbReference type="Proteomes" id="UP000657918">
    <property type="component" value="Unassembled WGS sequence"/>
</dbReference>
<gene>
    <name evidence="1" type="ORF">SADUNF_Sadunf10G0009100</name>
</gene>
<proteinExistence type="predicted"/>
<organism evidence="1 2">
    <name type="scientific">Salix dunnii</name>
    <dbReference type="NCBI Taxonomy" id="1413687"/>
    <lineage>
        <taxon>Eukaryota</taxon>
        <taxon>Viridiplantae</taxon>
        <taxon>Streptophyta</taxon>
        <taxon>Embryophyta</taxon>
        <taxon>Tracheophyta</taxon>
        <taxon>Spermatophyta</taxon>
        <taxon>Magnoliopsida</taxon>
        <taxon>eudicotyledons</taxon>
        <taxon>Gunneridae</taxon>
        <taxon>Pentapetalae</taxon>
        <taxon>rosids</taxon>
        <taxon>fabids</taxon>
        <taxon>Malpighiales</taxon>
        <taxon>Salicaceae</taxon>
        <taxon>Saliceae</taxon>
        <taxon>Salix</taxon>
    </lineage>
</organism>
<evidence type="ECO:0000313" key="1">
    <source>
        <dbReference type="EMBL" id="KAF9673293.1"/>
    </source>
</evidence>
<reference evidence="1 2" key="1">
    <citation type="submission" date="2020-10" db="EMBL/GenBank/DDBJ databases">
        <title>Plant Genome Project.</title>
        <authorList>
            <person name="Zhang R.-G."/>
        </authorList>
    </citation>
    <scope>NUCLEOTIDE SEQUENCE [LARGE SCALE GENOMIC DNA]</scope>
    <source>
        <strain evidence="1">FAFU-HL-1</strain>
        <tissue evidence="1">Leaf</tissue>
    </source>
</reference>
<accession>A0A835JRK0</accession>
<protein>
    <submittedName>
        <fullName evidence="1">Uncharacterized protein</fullName>
    </submittedName>
</protein>
<dbReference type="EMBL" id="JADGMS010000010">
    <property type="protein sequence ID" value="KAF9673293.1"/>
    <property type="molecule type" value="Genomic_DNA"/>
</dbReference>
<name>A0A835JRK0_9ROSI</name>
<dbReference type="AlphaFoldDB" id="A0A835JRK0"/>
<sequence>MARNHPPHKILHDRPVLASLLQPLPVPSQVLSKREGLEYVLLTELAALLTELVAPQMLLSLVQPQPISIPLILARSHDQPISILSPRPTSIQPTSPIFSPRSTSMLSRQPSPKNFIMSSFVFVPSSGWDVRTAPSSSSCDETHSSVSNIVC</sequence>
<keyword evidence="2" id="KW-1185">Reference proteome</keyword>